<dbReference type="InterPro" id="IPR051913">
    <property type="entry name" value="GH2_Domain-Containing"/>
</dbReference>
<accession>A0A2D0NBY5</accession>
<dbReference type="InterPro" id="IPR008979">
    <property type="entry name" value="Galactose-bd-like_sf"/>
</dbReference>
<dbReference type="AlphaFoldDB" id="A0A2D0NBY5"/>
<dbReference type="InterPro" id="IPR017853">
    <property type="entry name" value="GH"/>
</dbReference>
<evidence type="ECO:0000259" key="5">
    <source>
        <dbReference type="Pfam" id="PF02836"/>
    </source>
</evidence>
<dbReference type="Pfam" id="PF02837">
    <property type="entry name" value="Glyco_hydro_2_N"/>
    <property type="match status" value="1"/>
</dbReference>
<evidence type="ECO:0000256" key="3">
    <source>
        <dbReference type="ARBA" id="ARBA00023295"/>
    </source>
</evidence>
<organism evidence="7 8">
    <name type="scientific">Flavilitoribacter nigricans (strain ATCC 23147 / DSM 23189 / NBRC 102662 / NCIMB 1420 / SS-2)</name>
    <name type="common">Lewinella nigricans</name>
    <dbReference type="NCBI Taxonomy" id="1122177"/>
    <lineage>
        <taxon>Bacteria</taxon>
        <taxon>Pseudomonadati</taxon>
        <taxon>Bacteroidota</taxon>
        <taxon>Saprospiria</taxon>
        <taxon>Saprospirales</taxon>
        <taxon>Lewinellaceae</taxon>
        <taxon>Flavilitoribacter</taxon>
    </lineage>
</organism>
<gene>
    <name evidence="7" type="ORF">CRP01_14525</name>
</gene>
<dbReference type="GO" id="GO:0004553">
    <property type="term" value="F:hydrolase activity, hydrolyzing O-glycosyl compounds"/>
    <property type="evidence" value="ECO:0007669"/>
    <property type="project" value="InterPro"/>
</dbReference>
<dbReference type="PANTHER" id="PTHR42732">
    <property type="entry name" value="BETA-GALACTOSIDASE"/>
    <property type="match status" value="1"/>
</dbReference>
<dbReference type="InterPro" id="IPR036156">
    <property type="entry name" value="Beta-gal/glucu_dom_sf"/>
</dbReference>
<dbReference type="InterPro" id="IPR006104">
    <property type="entry name" value="Glyco_hydro_2_N"/>
</dbReference>
<sequence length="785" mass="89257">MNLFRLILTWGFAVFVCPLVAQEPLEAEVLKYQMDSKWTDDVDPENVWNVYPRPQLRRDNWTNLNGTWEYAIRETSDGAPSKYDGDILVPFAVESSLSGVKKLVGEDNYLWYRTTFNGQSVAANERLQLHFGAVDWETTVYVNGQIVGGHKGGYTPFNFDITPFLKQRGRQELVVRVWDPTDGGTQARGKQVRDPRGIWYTPVTGIWQTVWLEKTPADHLRRVKITPDIDQGKIRMELQTSSLSTATTASISIRQGTQEVARSEIDLPAGSRGSGLEIAVPNPRLWSPEDPFLYDVTVELRAAGQNQSDKVQSYFGMRKISLGQGPNGYTRIMLNNQPVFQFGLLDQGWWPDGLYTAPTEEALMYDVEMTKAFGFNLLRKHVKVEPASYYYNCDKMGMLIWQDMPNGNYFRDLRVAPGQRNDAVRPLASALQFETELQEMIDHFYAFPSIITWVPFNEGWGQYDTERIAEWVKNYDPSRLCIAPSGWEDRGVGDIIDVHLYPGPGMEAPEPGRASVLGEFGGLGYPVQDHMWWDKRNWGYLTFQDQETLEDRFTTLMQDLVGLKSQGLSGAIYTQTTDVEGEVNGMMTYDREVIKIDPAVTRKLFAPLYRSAWNKRTLLSDAESGTTQWKIASGQTGEAWTGPGFDDADWASEDFPMSSFDNPFLPDGGEWNPETELFARRTFYLTETYDQINLKYYLHRAEMDLFINGKKVTHLRHEGGRKRHYTNKLIRNAVAFLRPGRNVVAIRVQRQEDSQEVAFDLGLYVSGLVPDGKSATGARETKGTE</sequence>
<dbReference type="Pfam" id="PF00703">
    <property type="entry name" value="Glyco_hydro_2"/>
    <property type="match status" value="1"/>
</dbReference>
<comment type="caution">
    <text evidence="7">The sequence shown here is derived from an EMBL/GenBank/DDBJ whole genome shotgun (WGS) entry which is preliminary data.</text>
</comment>
<dbReference type="GO" id="GO:0005975">
    <property type="term" value="P:carbohydrate metabolic process"/>
    <property type="evidence" value="ECO:0007669"/>
    <property type="project" value="InterPro"/>
</dbReference>
<dbReference type="Proteomes" id="UP000223913">
    <property type="component" value="Unassembled WGS sequence"/>
</dbReference>
<feature type="domain" description="Glycosyl hydrolases family 2 sugar binding" evidence="6">
    <location>
        <begin position="108"/>
        <end position="216"/>
    </location>
</feature>
<dbReference type="SUPFAM" id="SSF49785">
    <property type="entry name" value="Galactose-binding domain-like"/>
    <property type="match status" value="2"/>
</dbReference>
<dbReference type="Pfam" id="PF02836">
    <property type="entry name" value="Glyco_hydro_2_C"/>
    <property type="match status" value="1"/>
</dbReference>
<evidence type="ECO:0000256" key="2">
    <source>
        <dbReference type="ARBA" id="ARBA00022801"/>
    </source>
</evidence>
<dbReference type="InterPro" id="IPR006103">
    <property type="entry name" value="Glyco_hydro_2_cat"/>
</dbReference>
<dbReference type="OrthoDB" id="1007335at2"/>
<dbReference type="EMBL" id="PDUD01000020">
    <property type="protein sequence ID" value="PHN05689.1"/>
    <property type="molecule type" value="Genomic_DNA"/>
</dbReference>
<dbReference type="InterPro" id="IPR006102">
    <property type="entry name" value="Ig-like_GH2"/>
</dbReference>
<comment type="similarity">
    <text evidence="1">Belongs to the glycosyl hydrolase 2 family.</text>
</comment>
<feature type="domain" description="Glycoside hydrolase family 2 catalytic" evidence="5">
    <location>
        <begin position="359"/>
        <end position="496"/>
    </location>
</feature>
<evidence type="ECO:0000313" key="8">
    <source>
        <dbReference type="Proteomes" id="UP000223913"/>
    </source>
</evidence>
<evidence type="ECO:0000256" key="1">
    <source>
        <dbReference type="ARBA" id="ARBA00007401"/>
    </source>
</evidence>
<evidence type="ECO:0000259" key="4">
    <source>
        <dbReference type="Pfam" id="PF00703"/>
    </source>
</evidence>
<feature type="domain" description="Glycoside hydrolase family 2 immunoglobulin-like beta-sandwich" evidence="4">
    <location>
        <begin position="219"/>
        <end position="318"/>
    </location>
</feature>
<name>A0A2D0NBY5_FLAN2</name>
<dbReference type="Gene3D" id="3.20.20.80">
    <property type="entry name" value="Glycosidases"/>
    <property type="match status" value="1"/>
</dbReference>
<proteinExistence type="inferred from homology"/>
<evidence type="ECO:0000313" key="7">
    <source>
        <dbReference type="EMBL" id="PHN05689.1"/>
    </source>
</evidence>
<dbReference type="SUPFAM" id="SSF51445">
    <property type="entry name" value="(Trans)glycosidases"/>
    <property type="match status" value="1"/>
</dbReference>
<dbReference type="SUPFAM" id="SSF49303">
    <property type="entry name" value="beta-Galactosidase/glucuronidase domain"/>
    <property type="match status" value="1"/>
</dbReference>
<keyword evidence="2" id="KW-0378">Hydrolase</keyword>
<dbReference type="Gene3D" id="2.60.40.10">
    <property type="entry name" value="Immunoglobulins"/>
    <property type="match status" value="1"/>
</dbReference>
<protein>
    <submittedName>
        <fullName evidence="7">Beta-galactosidase</fullName>
    </submittedName>
</protein>
<reference evidence="7 8" key="1">
    <citation type="submission" date="2017-10" db="EMBL/GenBank/DDBJ databases">
        <title>The draft genome sequence of Lewinella nigricans NBRC 102662.</title>
        <authorList>
            <person name="Wang K."/>
        </authorList>
    </citation>
    <scope>NUCLEOTIDE SEQUENCE [LARGE SCALE GENOMIC DNA]</scope>
    <source>
        <strain evidence="7 8">NBRC 102662</strain>
    </source>
</reference>
<dbReference type="InterPro" id="IPR013783">
    <property type="entry name" value="Ig-like_fold"/>
</dbReference>
<dbReference type="PANTHER" id="PTHR42732:SF2">
    <property type="entry name" value="BETA-MANNOSIDASE"/>
    <property type="match status" value="1"/>
</dbReference>
<dbReference type="Gene3D" id="2.60.120.260">
    <property type="entry name" value="Galactose-binding domain-like"/>
    <property type="match status" value="2"/>
</dbReference>
<keyword evidence="3" id="KW-0326">Glycosidase</keyword>
<evidence type="ECO:0000259" key="6">
    <source>
        <dbReference type="Pfam" id="PF02837"/>
    </source>
</evidence>
<keyword evidence="8" id="KW-1185">Reference proteome</keyword>
<dbReference type="RefSeq" id="WP_099150780.1">
    <property type="nucleotide sequence ID" value="NZ_PDUD01000020.1"/>
</dbReference>